<evidence type="ECO:0000313" key="2">
    <source>
        <dbReference type="EMBL" id="SDV02458.1"/>
    </source>
</evidence>
<dbReference type="Pfam" id="PF01636">
    <property type="entry name" value="APH"/>
    <property type="match status" value="1"/>
</dbReference>
<keyword evidence="3" id="KW-1185">Reference proteome</keyword>
<dbReference type="PANTHER" id="PTHR21310:SF40">
    <property type="entry name" value="AMINOGLYCOSIDE PHOSPHOTRANSFERASE DOMAIN-CONTAINING PROTEIN-RELATED"/>
    <property type="match status" value="1"/>
</dbReference>
<dbReference type="InterPro" id="IPR011009">
    <property type="entry name" value="Kinase-like_dom_sf"/>
</dbReference>
<dbReference type="STRING" id="546874.SAMN04488544_3640"/>
<dbReference type="EMBL" id="LT629799">
    <property type="protein sequence ID" value="SDV02458.1"/>
    <property type="molecule type" value="Genomic_DNA"/>
</dbReference>
<dbReference type="Gene3D" id="3.90.1200.10">
    <property type="match status" value="1"/>
</dbReference>
<dbReference type="AlphaFoldDB" id="A0A1H2NAY4"/>
<reference evidence="3" key="1">
    <citation type="submission" date="2016-10" db="EMBL/GenBank/DDBJ databases">
        <authorList>
            <person name="Varghese N."/>
            <person name="Submissions S."/>
        </authorList>
    </citation>
    <scope>NUCLEOTIDE SEQUENCE [LARGE SCALE GENOMIC DNA]</scope>
    <source>
        <strain evidence="3">DSM 21743</strain>
    </source>
</reference>
<sequence>MRTPTRHVILRWLGPDHPHVTDAADWVQREALGCRLTEGTRVPSPTLIASDPNGAATGGWANLTTFLPGLVRLDRLGPPAVDALAALAVAVHAVEVAGTAERPRPFNDWVPRDVAVPAWASRPALWAEAIERCAAPPPATPFHFVHRDFHPGNVLWEGDAVTGLIDWAESAWGPSDLDVAHACANFAMLHTVDDALAFRAAYEGHGGRLDPDPDARRYWVCLDAIAFLPEPMPIVSELVRRRPDLDHAGVHRRLEDVLEVALRG</sequence>
<dbReference type="PANTHER" id="PTHR21310">
    <property type="entry name" value="AMINOGLYCOSIDE PHOSPHOTRANSFERASE-RELATED-RELATED"/>
    <property type="match status" value="1"/>
</dbReference>
<dbReference type="OrthoDB" id="4706173at2"/>
<feature type="domain" description="Aminoglycoside phosphotransferase" evidence="1">
    <location>
        <begin position="39"/>
        <end position="211"/>
    </location>
</feature>
<accession>A0A1H2NAY4</accession>
<evidence type="ECO:0000259" key="1">
    <source>
        <dbReference type="Pfam" id="PF01636"/>
    </source>
</evidence>
<keyword evidence="2" id="KW-0808">Transferase</keyword>
<dbReference type="InterPro" id="IPR002575">
    <property type="entry name" value="Aminoglycoside_PTrfase"/>
</dbReference>
<dbReference type="InterPro" id="IPR051678">
    <property type="entry name" value="AGP_Transferase"/>
</dbReference>
<name>A0A1H2NAY4_9ACTN</name>
<dbReference type="SUPFAM" id="SSF56112">
    <property type="entry name" value="Protein kinase-like (PK-like)"/>
    <property type="match status" value="1"/>
</dbReference>
<protein>
    <submittedName>
        <fullName evidence="2">Predicted kinase, aminoglycoside phosphotransferase (APT) family</fullName>
    </submittedName>
</protein>
<evidence type="ECO:0000313" key="3">
    <source>
        <dbReference type="Proteomes" id="UP000198825"/>
    </source>
</evidence>
<dbReference type="Proteomes" id="UP000198825">
    <property type="component" value="Chromosome I"/>
</dbReference>
<dbReference type="RefSeq" id="WP_157720081.1">
    <property type="nucleotide sequence ID" value="NZ_LT629799.1"/>
</dbReference>
<keyword evidence="2" id="KW-0418">Kinase</keyword>
<gene>
    <name evidence="2" type="ORF">SAMN04488544_3640</name>
</gene>
<dbReference type="GO" id="GO:0016301">
    <property type="term" value="F:kinase activity"/>
    <property type="evidence" value="ECO:0007669"/>
    <property type="project" value="UniProtKB-KW"/>
</dbReference>
<organism evidence="2 3">
    <name type="scientific">Microlunatus sagamiharensis</name>
    <dbReference type="NCBI Taxonomy" id="546874"/>
    <lineage>
        <taxon>Bacteria</taxon>
        <taxon>Bacillati</taxon>
        <taxon>Actinomycetota</taxon>
        <taxon>Actinomycetes</taxon>
        <taxon>Propionibacteriales</taxon>
        <taxon>Propionibacteriaceae</taxon>
        <taxon>Microlunatus</taxon>
    </lineage>
</organism>
<proteinExistence type="predicted"/>